<accession>A0A8S5TAT4</accession>
<evidence type="ECO:0000313" key="1">
    <source>
        <dbReference type="EMBL" id="DAF60429.1"/>
    </source>
</evidence>
<sequence length="94" mass="10490">MTKETYLELGKTAEGRAKAHDLMVDEIREKMDDLALSVAPTKQAKVKALFDKAFEVVKGFGNSLLFEYFANSMLKPSEFVKNVDSVNRGGFVNL</sequence>
<reference evidence="1" key="1">
    <citation type="journal article" date="2021" name="Proc. Natl. Acad. Sci. U.S.A.">
        <title>A Catalog of Tens of Thousands of Viruses from Human Metagenomes Reveals Hidden Associations with Chronic Diseases.</title>
        <authorList>
            <person name="Tisza M.J."/>
            <person name="Buck C.B."/>
        </authorList>
    </citation>
    <scope>NUCLEOTIDE SEQUENCE</scope>
    <source>
        <strain evidence="1">CtmHK36</strain>
    </source>
</reference>
<name>A0A8S5TAT4_9CAUD</name>
<proteinExistence type="predicted"/>
<organism evidence="1">
    <name type="scientific">Siphoviridae sp. ctmHK36</name>
    <dbReference type="NCBI Taxonomy" id="2827931"/>
    <lineage>
        <taxon>Viruses</taxon>
        <taxon>Duplodnaviria</taxon>
        <taxon>Heunggongvirae</taxon>
        <taxon>Uroviricota</taxon>
        <taxon>Caudoviricetes</taxon>
    </lineage>
</organism>
<dbReference type="EMBL" id="BK032788">
    <property type="protein sequence ID" value="DAF60429.1"/>
    <property type="molecule type" value="Genomic_DNA"/>
</dbReference>
<protein>
    <submittedName>
        <fullName evidence="1">Uncharacterized protein</fullName>
    </submittedName>
</protein>